<feature type="region of interest" description="Disordered" evidence="1">
    <location>
        <begin position="1"/>
        <end position="38"/>
    </location>
</feature>
<feature type="domain" description="GP-PDE" evidence="2">
    <location>
        <begin position="50"/>
        <end position="330"/>
    </location>
</feature>
<proteinExistence type="predicted"/>
<dbReference type="PROSITE" id="PS51704">
    <property type="entry name" value="GP_PDE"/>
    <property type="match status" value="1"/>
</dbReference>
<accession>A0A1H1UWI2</accession>
<dbReference type="PANTHER" id="PTHR46211">
    <property type="entry name" value="GLYCEROPHOSPHORYL DIESTER PHOSPHODIESTERASE"/>
    <property type="match status" value="1"/>
</dbReference>
<sequence length="338" mass="36348">MTPDEPTRGRTAANGTAANGTAADGTASEGTTRNGATLNLTTPGGLAQRPLVFAHRGSSAAFAEHTRAAYLQALADGADGVECDVHLTRDQHVVLLHDANLDRTSDGTGPVAERTLRELRQLDFSSWKGARIPETYGARSEQLLTLPELLDVLRGAGRPVKLAIELKHPSPYQLKLEDRVLEVLRSEGWDPGSSTVDNVAVTFMSFSPDSVRHLLQSVPAQYICQLVDDLTVHEIRGGLGLGLITGGAVANLMKATQLEGERILDAGLVGLAGPGIDYVRERPDTIRQWLEAGRRFRVWTVDSAEDVALCRELGIQEVTTNVPARVLSQLQVAPSQGR</sequence>
<dbReference type="Proteomes" id="UP000198751">
    <property type="component" value="Chromosome I"/>
</dbReference>
<protein>
    <submittedName>
        <fullName evidence="3">Glycerophosphoryl diester phosphodiesterase</fullName>
    </submittedName>
</protein>
<name>A0A1H1UWI2_9MICC</name>
<dbReference type="SUPFAM" id="SSF51695">
    <property type="entry name" value="PLC-like phosphodiesterases"/>
    <property type="match status" value="1"/>
</dbReference>
<feature type="compositionally biased region" description="Low complexity" evidence="1">
    <location>
        <begin position="9"/>
        <end position="27"/>
    </location>
</feature>
<dbReference type="Gene3D" id="3.20.20.190">
    <property type="entry name" value="Phosphatidylinositol (PI) phosphodiesterase"/>
    <property type="match status" value="1"/>
</dbReference>
<dbReference type="AlphaFoldDB" id="A0A1H1UWI2"/>
<keyword evidence="4" id="KW-1185">Reference proteome</keyword>
<dbReference type="GO" id="GO:0008081">
    <property type="term" value="F:phosphoric diester hydrolase activity"/>
    <property type="evidence" value="ECO:0007669"/>
    <property type="project" value="InterPro"/>
</dbReference>
<dbReference type="Pfam" id="PF03009">
    <property type="entry name" value="GDPD"/>
    <property type="match status" value="1"/>
</dbReference>
<dbReference type="GO" id="GO:0006629">
    <property type="term" value="P:lipid metabolic process"/>
    <property type="evidence" value="ECO:0007669"/>
    <property type="project" value="InterPro"/>
</dbReference>
<reference evidence="4" key="1">
    <citation type="submission" date="2016-10" db="EMBL/GenBank/DDBJ databases">
        <authorList>
            <person name="Varghese N."/>
            <person name="Submissions S."/>
        </authorList>
    </citation>
    <scope>NUCLEOTIDE SEQUENCE [LARGE SCALE GENOMIC DNA]</scope>
    <source>
        <strain evidence="4">IMMIB L-1606</strain>
    </source>
</reference>
<dbReference type="RefSeq" id="WP_231994441.1">
    <property type="nucleotide sequence ID" value="NZ_LT629779.1"/>
</dbReference>
<organism evidence="3 4">
    <name type="scientific">Pseudarthrobacter equi</name>
    <dbReference type="NCBI Taxonomy" id="728066"/>
    <lineage>
        <taxon>Bacteria</taxon>
        <taxon>Bacillati</taxon>
        <taxon>Actinomycetota</taxon>
        <taxon>Actinomycetes</taxon>
        <taxon>Micrococcales</taxon>
        <taxon>Micrococcaceae</taxon>
        <taxon>Pseudarthrobacter</taxon>
    </lineage>
</organism>
<evidence type="ECO:0000256" key="1">
    <source>
        <dbReference type="SAM" id="MobiDB-lite"/>
    </source>
</evidence>
<evidence type="ECO:0000259" key="2">
    <source>
        <dbReference type="PROSITE" id="PS51704"/>
    </source>
</evidence>
<dbReference type="InterPro" id="IPR030395">
    <property type="entry name" value="GP_PDE_dom"/>
</dbReference>
<dbReference type="EMBL" id="LT629779">
    <property type="protein sequence ID" value="SDS76934.1"/>
    <property type="molecule type" value="Genomic_DNA"/>
</dbReference>
<evidence type="ECO:0000313" key="4">
    <source>
        <dbReference type="Proteomes" id="UP000198751"/>
    </source>
</evidence>
<dbReference type="InterPro" id="IPR017946">
    <property type="entry name" value="PLC-like_Pdiesterase_TIM-brl"/>
</dbReference>
<dbReference type="PANTHER" id="PTHR46211:SF13">
    <property type="entry name" value="GLYCEROPHOSPHODIESTER PHOSPHODIESTERASE 1-RELATED"/>
    <property type="match status" value="1"/>
</dbReference>
<gene>
    <name evidence="3" type="ORF">SAMN04489743_0813</name>
</gene>
<evidence type="ECO:0000313" key="3">
    <source>
        <dbReference type="EMBL" id="SDS76934.1"/>
    </source>
</evidence>
<feature type="compositionally biased region" description="Polar residues" evidence="1">
    <location>
        <begin position="28"/>
        <end position="38"/>
    </location>
</feature>